<feature type="compositionally biased region" description="Polar residues" evidence="1">
    <location>
        <begin position="78"/>
        <end position="90"/>
    </location>
</feature>
<evidence type="ECO:0000313" key="2">
    <source>
        <dbReference type="EMBL" id="KAG5616050.1"/>
    </source>
</evidence>
<evidence type="ECO:0000256" key="1">
    <source>
        <dbReference type="SAM" id="MobiDB-lite"/>
    </source>
</evidence>
<comment type="caution">
    <text evidence="2">The sequence shown here is derived from an EMBL/GenBank/DDBJ whole genome shotgun (WGS) entry which is preliminary data.</text>
</comment>
<dbReference type="EMBL" id="JACXVP010000003">
    <property type="protein sequence ID" value="KAG5616050.1"/>
    <property type="molecule type" value="Genomic_DNA"/>
</dbReference>
<reference evidence="2 3" key="1">
    <citation type="submission" date="2020-09" db="EMBL/GenBank/DDBJ databases">
        <title>De no assembly of potato wild relative species, Solanum commersonii.</title>
        <authorList>
            <person name="Cho K."/>
        </authorList>
    </citation>
    <scope>NUCLEOTIDE SEQUENCE [LARGE SCALE GENOMIC DNA]</scope>
    <source>
        <strain evidence="2">LZ3.2</strain>
        <tissue evidence="2">Leaf</tissue>
    </source>
</reference>
<feature type="region of interest" description="Disordered" evidence="1">
    <location>
        <begin position="47"/>
        <end position="90"/>
    </location>
</feature>
<proteinExistence type="predicted"/>
<sequence>MYTLDEMEKKYNEEKPDRSFIQKENHVLPSSLIKRSKILPITAIFPPDTRTAGMARESPVELSQPPDKDHLERHGKSNKTQLTTPHNSSI</sequence>
<dbReference type="Proteomes" id="UP000824120">
    <property type="component" value="Chromosome 3"/>
</dbReference>
<feature type="compositionally biased region" description="Basic and acidic residues" evidence="1">
    <location>
        <begin position="66"/>
        <end position="75"/>
    </location>
</feature>
<gene>
    <name evidence="2" type="ORF">H5410_015874</name>
</gene>
<evidence type="ECO:0000313" key="3">
    <source>
        <dbReference type="Proteomes" id="UP000824120"/>
    </source>
</evidence>
<protein>
    <submittedName>
        <fullName evidence="2">Uncharacterized protein</fullName>
    </submittedName>
</protein>
<organism evidence="2 3">
    <name type="scientific">Solanum commersonii</name>
    <name type="common">Commerson's wild potato</name>
    <name type="synonym">Commerson's nightshade</name>
    <dbReference type="NCBI Taxonomy" id="4109"/>
    <lineage>
        <taxon>Eukaryota</taxon>
        <taxon>Viridiplantae</taxon>
        <taxon>Streptophyta</taxon>
        <taxon>Embryophyta</taxon>
        <taxon>Tracheophyta</taxon>
        <taxon>Spermatophyta</taxon>
        <taxon>Magnoliopsida</taxon>
        <taxon>eudicotyledons</taxon>
        <taxon>Gunneridae</taxon>
        <taxon>Pentapetalae</taxon>
        <taxon>asterids</taxon>
        <taxon>lamiids</taxon>
        <taxon>Solanales</taxon>
        <taxon>Solanaceae</taxon>
        <taxon>Solanoideae</taxon>
        <taxon>Solaneae</taxon>
        <taxon>Solanum</taxon>
    </lineage>
</organism>
<accession>A0A9J5ZVP8</accession>
<dbReference type="AlphaFoldDB" id="A0A9J5ZVP8"/>
<keyword evidence="3" id="KW-1185">Reference proteome</keyword>
<name>A0A9J5ZVP8_SOLCO</name>